<keyword evidence="2" id="KW-1185">Reference proteome</keyword>
<dbReference type="Proteomes" id="UP000199207">
    <property type="component" value="Unassembled WGS sequence"/>
</dbReference>
<organism evidence="1 2">
    <name type="scientific">Streptomyces aidingensis</name>
    <dbReference type="NCBI Taxonomy" id="910347"/>
    <lineage>
        <taxon>Bacteria</taxon>
        <taxon>Bacillati</taxon>
        <taxon>Actinomycetota</taxon>
        <taxon>Actinomycetes</taxon>
        <taxon>Kitasatosporales</taxon>
        <taxon>Streptomycetaceae</taxon>
        <taxon>Streptomyces</taxon>
    </lineage>
</organism>
<name>A0A1I1R4H5_9ACTN</name>
<evidence type="ECO:0000313" key="1">
    <source>
        <dbReference type="EMBL" id="SFD29199.1"/>
    </source>
</evidence>
<sequence length="219" mass="23641">MAELEPDDDGRRQWVAGFDLPDDQWLVLDVHALDGPEQVAARIAERAGEAAAEDAREAAERYAEAAYEELRAIAESAADLHAAPVAVCVPADRPEFPPMVPATAYTARHEPPDGGRSPAAIAAVLRGPREYRMTPPDIRETELPLGPACRVRELARHGAGPDGRPVLMEYLSFYVLPDSFPGGVLQFTVTWAAPGRGPEWEKIAEEMALTLGVRPAEGG</sequence>
<dbReference type="RefSeq" id="WP_093840447.1">
    <property type="nucleotide sequence ID" value="NZ_FOLM01000012.1"/>
</dbReference>
<dbReference type="EMBL" id="FOLM01000012">
    <property type="protein sequence ID" value="SFD29199.1"/>
    <property type="molecule type" value="Genomic_DNA"/>
</dbReference>
<dbReference type="AlphaFoldDB" id="A0A1I1R4H5"/>
<protein>
    <submittedName>
        <fullName evidence="1">Uncharacterized protein</fullName>
    </submittedName>
</protein>
<gene>
    <name evidence="1" type="ORF">SAMN05421773_112175</name>
</gene>
<evidence type="ECO:0000313" key="2">
    <source>
        <dbReference type="Proteomes" id="UP000199207"/>
    </source>
</evidence>
<accession>A0A1I1R4H5</accession>
<reference evidence="1 2" key="1">
    <citation type="submission" date="2016-10" db="EMBL/GenBank/DDBJ databases">
        <authorList>
            <person name="de Groot N.N."/>
        </authorList>
    </citation>
    <scope>NUCLEOTIDE SEQUENCE [LARGE SCALE GENOMIC DNA]</scope>
    <source>
        <strain evidence="1 2">CGMCC 4.5739</strain>
    </source>
</reference>
<dbReference type="OrthoDB" id="4238078at2"/>
<proteinExistence type="predicted"/>
<dbReference type="STRING" id="910347.SAMN05421773_112175"/>